<evidence type="ECO:0000256" key="3">
    <source>
        <dbReference type="PROSITE-ProRule" id="PRU00023"/>
    </source>
</evidence>
<keyword evidence="1" id="KW-0677">Repeat</keyword>
<dbReference type="PANTHER" id="PTHR24186">
    <property type="entry name" value="PROTEIN PHOSPHATASE 1 REGULATORY SUBUNIT"/>
    <property type="match status" value="1"/>
</dbReference>
<dbReference type="Pfam" id="PF12796">
    <property type="entry name" value="Ank_2"/>
    <property type="match status" value="2"/>
</dbReference>
<dbReference type="InterPro" id="IPR026960">
    <property type="entry name" value="RVT-Znf"/>
</dbReference>
<dbReference type="GO" id="GO:0005886">
    <property type="term" value="C:plasma membrane"/>
    <property type="evidence" value="ECO:0007669"/>
    <property type="project" value="TreeGrafter"/>
</dbReference>
<dbReference type="PANTHER" id="PTHR24186:SF37">
    <property type="entry name" value="PGG DOMAIN-CONTAINING PROTEIN"/>
    <property type="match status" value="1"/>
</dbReference>
<accession>A0A803MLK6</accession>
<name>A0A803MLK6_CHEQI</name>
<dbReference type="Proteomes" id="UP000596660">
    <property type="component" value="Unplaced"/>
</dbReference>
<evidence type="ECO:0000313" key="5">
    <source>
        <dbReference type="EnsemblPlants" id="AUR62031818-RA:cds"/>
    </source>
</evidence>
<dbReference type="PROSITE" id="PS50297">
    <property type="entry name" value="ANK_REP_REGION"/>
    <property type="match status" value="1"/>
</dbReference>
<reference evidence="5" key="2">
    <citation type="submission" date="2021-03" db="UniProtKB">
        <authorList>
            <consortium name="EnsemblPlants"/>
        </authorList>
    </citation>
    <scope>IDENTIFICATION</scope>
</reference>
<organism evidence="5 6">
    <name type="scientific">Chenopodium quinoa</name>
    <name type="common">Quinoa</name>
    <dbReference type="NCBI Taxonomy" id="63459"/>
    <lineage>
        <taxon>Eukaryota</taxon>
        <taxon>Viridiplantae</taxon>
        <taxon>Streptophyta</taxon>
        <taxon>Embryophyta</taxon>
        <taxon>Tracheophyta</taxon>
        <taxon>Spermatophyta</taxon>
        <taxon>Magnoliopsida</taxon>
        <taxon>eudicotyledons</taxon>
        <taxon>Gunneridae</taxon>
        <taxon>Pentapetalae</taxon>
        <taxon>Caryophyllales</taxon>
        <taxon>Chenopodiaceae</taxon>
        <taxon>Chenopodioideae</taxon>
        <taxon>Atripliceae</taxon>
        <taxon>Chenopodium</taxon>
    </lineage>
</organism>
<dbReference type="InterPro" id="IPR002110">
    <property type="entry name" value="Ankyrin_rpt"/>
</dbReference>
<dbReference type="Gene3D" id="1.25.40.20">
    <property type="entry name" value="Ankyrin repeat-containing domain"/>
    <property type="match status" value="2"/>
</dbReference>
<dbReference type="AlphaFoldDB" id="A0A803MLK6"/>
<protein>
    <recommendedName>
        <fullName evidence="4">Reverse transcriptase zinc-binding domain-containing protein</fullName>
    </recommendedName>
</protein>
<dbReference type="InterPro" id="IPR036770">
    <property type="entry name" value="Ankyrin_rpt-contain_sf"/>
</dbReference>
<evidence type="ECO:0000256" key="1">
    <source>
        <dbReference type="ARBA" id="ARBA00022737"/>
    </source>
</evidence>
<proteinExistence type="predicted"/>
<evidence type="ECO:0000256" key="2">
    <source>
        <dbReference type="ARBA" id="ARBA00023043"/>
    </source>
</evidence>
<dbReference type="PROSITE" id="PS50088">
    <property type="entry name" value="ANK_REPEAT"/>
    <property type="match status" value="1"/>
</dbReference>
<feature type="repeat" description="ANK" evidence="3">
    <location>
        <begin position="31"/>
        <end position="53"/>
    </location>
</feature>
<feature type="domain" description="Reverse transcriptase zinc-binding" evidence="4">
    <location>
        <begin position="240"/>
        <end position="323"/>
    </location>
</feature>
<keyword evidence="2 3" id="KW-0040">ANK repeat</keyword>
<dbReference type="EnsemblPlants" id="AUR62031818-RA">
    <property type="protein sequence ID" value="AUR62031818-RA:cds"/>
    <property type="gene ID" value="AUR62031818"/>
</dbReference>
<evidence type="ECO:0000313" key="6">
    <source>
        <dbReference type="Proteomes" id="UP000596660"/>
    </source>
</evidence>
<evidence type="ECO:0000259" key="4">
    <source>
        <dbReference type="Pfam" id="PF13966"/>
    </source>
</evidence>
<reference evidence="5" key="1">
    <citation type="journal article" date="2017" name="Nature">
        <title>The genome of Chenopodium quinoa.</title>
        <authorList>
            <person name="Jarvis D.E."/>
            <person name="Ho Y.S."/>
            <person name="Lightfoot D.J."/>
            <person name="Schmoeckel S.M."/>
            <person name="Li B."/>
            <person name="Borm T.J.A."/>
            <person name="Ohyanagi H."/>
            <person name="Mineta K."/>
            <person name="Michell C.T."/>
            <person name="Saber N."/>
            <person name="Kharbatia N.M."/>
            <person name="Rupper R.R."/>
            <person name="Sharp A.R."/>
            <person name="Dally N."/>
            <person name="Boughton B.A."/>
            <person name="Woo Y.H."/>
            <person name="Gao G."/>
            <person name="Schijlen E.G.W.M."/>
            <person name="Guo X."/>
            <person name="Momin A.A."/>
            <person name="Negrao S."/>
            <person name="Al-Babili S."/>
            <person name="Gehring C."/>
            <person name="Roessner U."/>
            <person name="Jung C."/>
            <person name="Murphy K."/>
            <person name="Arold S.T."/>
            <person name="Gojobori T."/>
            <person name="van der Linden C.G."/>
            <person name="van Loo E.N."/>
            <person name="Jellen E.N."/>
            <person name="Maughan P.J."/>
            <person name="Tester M."/>
        </authorList>
    </citation>
    <scope>NUCLEOTIDE SEQUENCE [LARGE SCALE GENOMIC DNA]</scope>
    <source>
        <strain evidence="5">cv. PI 614886</strain>
    </source>
</reference>
<sequence length="371" mass="41572">MMSKFKCVGNFDFAKKLLQRKPTLASEVDLHKSTPLHLASDTNNVELVTLLLNVSPGIVCRARNAYGRCPVHVAAIKGRIDVAALVRTYQDDSILHLCVKYNQFEALKVLIERISDNALLNCGDCGGNTILHLSVLNQQSEILVVLLRKNRLKSLRNSADSQVVLRQFAGGCPKDFVAQETGGEVQAISLLRKPSIAGVFAEGCGGEYSFKGCSWKIGNGSSVLAGKDRWMAGKVPEFLLESLWNRQRTGRVTTSLAVIQSKRVDILPKWKLFTWKLLRNGIATRCKLDRIGLEINIQCDLCGFQEEDLQHLFRVCTSAQDAWRGGILQFHSQSNADQSFEDWILWFIRLFICQDGYHGHRTTFFIATLWG</sequence>
<dbReference type="Pfam" id="PF13966">
    <property type="entry name" value="zf-RVT"/>
    <property type="match status" value="1"/>
</dbReference>
<dbReference type="SMART" id="SM00248">
    <property type="entry name" value="ANK"/>
    <property type="match status" value="3"/>
</dbReference>
<dbReference type="Gramene" id="AUR62031818-RA">
    <property type="protein sequence ID" value="AUR62031818-RA:cds"/>
    <property type="gene ID" value="AUR62031818"/>
</dbReference>
<dbReference type="SUPFAM" id="SSF48403">
    <property type="entry name" value="Ankyrin repeat"/>
    <property type="match status" value="1"/>
</dbReference>
<keyword evidence="6" id="KW-1185">Reference proteome</keyword>